<sequence length="81" mass="9792">MPFELEIIVIDRDCSKSYDPFMNEEDKKVIEELLTKQTENLNRAMDGRFKEQSDAFTEQIDARFQEQEERLGVRFQEQEER</sequence>
<dbReference type="EMBL" id="PFNG01000109">
    <property type="protein sequence ID" value="PIZ39736.1"/>
    <property type="molecule type" value="Genomic_DNA"/>
</dbReference>
<dbReference type="AlphaFoldDB" id="A0A2M7T8I5"/>
<organism evidence="1 2">
    <name type="scientific">Candidatus Aquicultor secundus</name>
    <dbReference type="NCBI Taxonomy" id="1973895"/>
    <lineage>
        <taxon>Bacteria</taxon>
        <taxon>Bacillati</taxon>
        <taxon>Actinomycetota</taxon>
        <taxon>Candidatus Aquicultoria</taxon>
        <taxon>Candidatus Aquicultorales</taxon>
        <taxon>Candidatus Aquicultoraceae</taxon>
        <taxon>Candidatus Aquicultor</taxon>
    </lineage>
</organism>
<proteinExistence type="predicted"/>
<evidence type="ECO:0000313" key="1">
    <source>
        <dbReference type="EMBL" id="PIZ39736.1"/>
    </source>
</evidence>
<evidence type="ECO:0000313" key="2">
    <source>
        <dbReference type="Proteomes" id="UP000230956"/>
    </source>
</evidence>
<protein>
    <submittedName>
        <fullName evidence="1">Uncharacterized protein</fullName>
    </submittedName>
</protein>
<accession>A0A2M7T8I5</accession>
<feature type="non-terminal residue" evidence="1">
    <location>
        <position position="81"/>
    </location>
</feature>
<dbReference type="Proteomes" id="UP000230956">
    <property type="component" value="Unassembled WGS sequence"/>
</dbReference>
<name>A0A2M7T8I5_9ACTN</name>
<gene>
    <name evidence="1" type="ORF">COY37_04650</name>
</gene>
<comment type="caution">
    <text evidence="1">The sequence shown here is derived from an EMBL/GenBank/DDBJ whole genome shotgun (WGS) entry which is preliminary data.</text>
</comment>
<reference evidence="2" key="1">
    <citation type="submission" date="2017-09" db="EMBL/GenBank/DDBJ databases">
        <title>Depth-based differentiation of microbial function through sediment-hosted aquifers and enrichment of novel symbionts in the deep terrestrial subsurface.</title>
        <authorList>
            <person name="Probst A.J."/>
            <person name="Ladd B."/>
            <person name="Jarett J.K."/>
            <person name="Geller-Mcgrath D.E."/>
            <person name="Sieber C.M.K."/>
            <person name="Emerson J.B."/>
            <person name="Anantharaman K."/>
            <person name="Thomas B.C."/>
            <person name="Malmstrom R."/>
            <person name="Stieglmeier M."/>
            <person name="Klingl A."/>
            <person name="Woyke T."/>
            <person name="Ryan C.M."/>
            <person name="Banfield J.F."/>
        </authorList>
    </citation>
    <scope>NUCLEOTIDE SEQUENCE [LARGE SCALE GENOMIC DNA]</scope>
</reference>